<name>A0A7X6KSD4_9CELL</name>
<evidence type="ECO:0000256" key="1">
    <source>
        <dbReference type="RuleBase" id="RU362001"/>
    </source>
</evidence>
<organism evidence="2 3">
    <name type="scientific">Cellulomonas denverensis</name>
    <dbReference type="NCBI Taxonomy" id="264297"/>
    <lineage>
        <taxon>Bacteria</taxon>
        <taxon>Bacillati</taxon>
        <taxon>Actinomycetota</taxon>
        <taxon>Actinomycetes</taxon>
        <taxon>Micrococcales</taxon>
        <taxon>Cellulomonadaceae</taxon>
        <taxon>Cellulomonas</taxon>
    </lineage>
</organism>
<evidence type="ECO:0000313" key="2">
    <source>
        <dbReference type="EMBL" id="NKY21374.1"/>
    </source>
</evidence>
<accession>A0A7X6KSD4</accession>
<dbReference type="InterPro" id="IPR036689">
    <property type="entry name" value="ESAT-6-like_sf"/>
</dbReference>
<dbReference type="RefSeq" id="WP_168628474.1">
    <property type="nucleotide sequence ID" value="NZ_BONL01000030.1"/>
</dbReference>
<sequence>MSLASFSVTPEQVVALSGQIRGGANGIRAELDTLESKVSALRANWSGQAQEAYDQAQRSWNASLGELQQLLERIASATEQIASTYSSADKSSAGRFAL</sequence>
<proteinExistence type="inferred from homology"/>
<dbReference type="InterPro" id="IPR010310">
    <property type="entry name" value="T7SS_ESAT-6-like"/>
</dbReference>
<keyword evidence="3" id="KW-1185">Reference proteome</keyword>
<dbReference type="Gene3D" id="1.10.287.1060">
    <property type="entry name" value="ESAT-6-like"/>
    <property type="match status" value="1"/>
</dbReference>
<evidence type="ECO:0000313" key="3">
    <source>
        <dbReference type="Proteomes" id="UP000581206"/>
    </source>
</evidence>
<gene>
    <name evidence="2" type="ORF">HGA03_01695</name>
</gene>
<comment type="caution">
    <text evidence="2">The sequence shown here is derived from an EMBL/GenBank/DDBJ whole genome shotgun (WGS) entry which is preliminary data.</text>
</comment>
<reference evidence="2 3" key="1">
    <citation type="submission" date="2020-04" db="EMBL/GenBank/DDBJ databases">
        <title>MicrobeNet Type strains.</title>
        <authorList>
            <person name="Nicholson A.C."/>
        </authorList>
    </citation>
    <scope>NUCLEOTIDE SEQUENCE [LARGE SCALE GENOMIC DNA]</scope>
    <source>
        <strain evidence="2 3">ATCC BAA-788</strain>
    </source>
</reference>
<dbReference type="AlphaFoldDB" id="A0A7X6KSD4"/>
<dbReference type="EMBL" id="JAAXOX010000001">
    <property type="protein sequence ID" value="NKY21374.1"/>
    <property type="molecule type" value="Genomic_DNA"/>
</dbReference>
<dbReference type="Pfam" id="PF06013">
    <property type="entry name" value="WXG100"/>
    <property type="match status" value="1"/>
</dbReference>
<protein>
    <recommendedName>
        <fullName evidence="1">ESAT-6-like protein</fullName>
    </recommendedName>
</protein>
<comment type="similarity">
    <text evidence="1">Belongs to the WXG100 family.</text>
</comment>
<dbReference type="Proteomes" id="UP000581206">
    <property type="component" value="Unassembled WGS sequence"/>
</dbReference>
<dbReference type="NCBIfam" id="TIGR03930">
    <property type="entry name" value="WXG100_ESAT6"/>
    <property type="match status" value="1"/>
</dbReference>
<dbReference type="SUPFAM" id="SSF140453">
    <property type="entry name" value="EsxAB dimer-like"/>
    <property type="match status" value="1"/>
</dbReference>